<accession>A0AAW1MVK4</accession>
<protein>
    <submittedName>
        <fullName evidence="1">Uncharacterized protein</fullName>
    </submittedName>
</protein>
<proteinExistence type="predicted"/>
<sequence length="89" mass="10648">MNLTDQKPRVCDICGAFLSVYDSWHDKAMYEQYHWKKAMAKKQPYKFKTRQLMCKNGTVQLLLKLDFMALFILTTFTKLIYKETLQKQT</sequence>
<evidence type="ECO:0000313" key="1">
    <source>
        <dbReference type="EMBL" id="KAK9749612.1"/>
    </source>
</evidence>
<reference evidence="1" key="1">
    <citation type="submission" date="2024-03" db="EMBL/GenBank/DDBJ databases">
        <title>WGS assembly of Saponaria officinalis var. Norfolk2.</title>
        <authorList>
            <person name="Jenkins J."/>
            <person name="Shu S."/>
            <person name="Grimwood J."/>
            <person name="Barry K."/>
            <person name="Goodstein D."/>
            <person name="Schmutz J."/>
            <person name="Leebens-Mack J."/>
            <person name="Osbourn A."/>
        </authorList>
    </citation>
    <scope>NUCLEOTIDE SEQUENCE [LARGE SCALE GENOMIC DNA]</scope>
    <source>
        <strain evidence="1">JIC</strain>
    </source>
</reference>
<name>A0AAW1MVK4_SAPOF</name>
<organism evidence="1 2">
    <name type="scientific">Saponaria officinalis</name>
    <name type="common">Common soapwort</name>
    <name type="synonym">Lychnis saponaria</name>
    <dbReference type="NCBI Taxonomy" id="3572"/>
    <lineage>
        <taxon>Eukaryota</taxon>
        <taxon>Viridiplantae</taxon>
        <taxon>Streptophyta</taxon>
        <taxon>Embryophyta</taxon>
        <taxon>Tracheophyta</taxon>
        <taxon>Spermatophyta</taxon>
        <taxon>Magnoliopsida</taxon>
        <taxon>eudicotyledons</taxon>
        <taxon>Gunneridae</taxon>
        <taxon>Pentapetalae</taxon>
        <taxon>Caryophyllales</taxon>
        <taxon>Caryophyllaceae</taxon>
        <taxon>Caryophylleae</taxon>
        <taxon>Saponaria</taxon>
    </lineage>
</organism>
<dbReference type="Proteomes" id="UP001443914">
    <property type="component" value="Unassembled WGS sequence"/>
</dbReference>
<keyword evidence="2" id="KW-1185">Reference proteome</keyword>
<dbReference type="AlphaFoldDB" id="A0AAW1MVK4"/>
<comment type="caution">
    <text evidence="1">The sequence shown here is derived from an EMBL/GenBank/DDBJ whole genome shotgun (WGS) entry which is preliminary data.</text>
</comment>
<gene>
    <name evidence="1" type="ORF">RND81_02G138300</name>
</gene>
<evidence type="ECO:0000313" key="2">
    <source>
        <dbReference type="Proteomes" id="UP001443914"/>
    </source>
</evidence>
<dbReference type="EMBL" id="JBDFQZ010000002">
    <property type="protein sequence ID" value="KAK9749612.1"/>
    <property type="molecule type" value="Genomic_DNA"/>
</dbReference>